<keyword evidence="4" id="KW-1185">Reference proteome</keyword>
<organism evidence="3 4">
    <name type="scientific">Ornithorhynchus anatinus</name>
    <name type="common">Duckbill platypus</name>
    <dbReference type="NCBI Taxonomy" id="9258"/>
    <lineage>
        <taxon>Eukaryota</taxon>
        <taxon>Metazoa</taxon>
        <taxon>Chordata</taxon>
        <taxon>Craniata</taxon>
        <taxon>Vertebrata</taxon>
        <taxon>Euteleostomi</taxon>
        <taxon>Mammalia</taxon>
        <taxon>Monotremata</taxon>
        <taxon>Ornithorhynchidae</taxon>
        <taxon>Ornithorhynchus</taxon>
    </lineage>
</organism>
<dbReference type="OMA" id="HWKEEFP"/>
<dbReference type="Bgee" id="ENSOANG00000043379">
    <property type="expression patterns" value="Expressed in cerebellum and 5 other cell types or tissues"/>
</dbReference>
<proteinExistence type="predicted"/>
<evidence type="ECO:0000313" key="3">
    <source>
        <dbReference type="Ensembl" id="ENSOANP00000048762.1"/>
    </source>
</evidence>
<gene>
    <name evidence="3" type="primary">C11H17orf113</name>
</gene>
<dbReference type="AlphaFoldDB" id="A0A6I8P4L2"/>
<dbReference type="Pfam" id="PF25431">
    <property type="entry name" value="zf-C17orf113"/>
    <property type="match status" value="1"/>
</dbReference>
<evidence type="ECO:0000313" key="4">
    <source>
        <dbReference type="Proteomes" id="UP000002279"/>
    </source>
</evidence>
<name>A0A6I8P4L2_ORNAN</name>
<evidence type="ECO:0000256" key="1">
    <source>
        <dbReference type="SAM" id="MobiDB-lite"/>
    </source>
</evidence>
<reference evidence="3" key="3">
    <citation type="submission" date="2025-09" db="UniProtKB">
        <authorList>
            <consortium name="Ensembl"/>
        </authorList>
    </citation>
    <scope>IDENTIFICATION</scope>
    <source>
        <strain evidence="3">Glennie</strain>
    </source>
</reference>
<dbReference type="FunCoup" id="A0A6I8P4L2">
    <property type="interactions" value="5"/>
</dbReference>
<reference evidence="3 4" key="1">
    <citation type="journal article" date="2008" name="Nature">
        <title>Genome analysis of the platypus reveals unique signatures of evolution.</title>
        <authorList>
            <person name="Warren W.C."/>
            <person name="Hillier L.W."/>
            <person name="Marshall Graves J.A."/>
            <person name="Birney E."/>
            <person name="Ponting C.P."/>
            <person name="Grutzner F."/>
            <person name="Belov K."/>
            <person name="Miller W."/>
            <person name="Clarke L."/>
            <person name="Chinwalla A.T."/>
            <person name="Yang S.P."/>
            <person name="Heger A."/>
            <person name="Locke D.P."/>
            <person name="Miethke P."/>
            <person name="Waters P.D."/>
            <person name="Veyrunes F."/>
            <person name="Fulton L."/>
            <person name="Fulton B."/>
            <person name="Graves T."/>
            <person name="Wallis J."/>
            <person name="Puente X.S."/>
            <person name="Lopez-Otin C."/>
            <person name="Ordonez G.R."/>
            <person name="Eichler E.E."/>
            <person name="Chen L."/>
            <person name="Cheng Z."/>
            <person name="Deakin J.E."/>
            <person name="Alsop A."/>
            <person name="Thompson K."/>
            <person name="Kirby P."/>
            <person name="Papenfuss A.T."/>
            <person name="Wakefield M.J."/>
            <person name="Olender T."/>
            <person name="Lancet D."/>
            <person name="Huttley G.A."/>
            <person name="Smit A.F."/>
            <person name="Pask A."/>
            <person name="Temple-Smith P."/>
            <person name="Batzer M.A."/>
            <person name="Walker J.A."/>
            <person name="Konkel M.K."/>
            <person name="Harris R.S."/>
            <person name="Whittington C.M."/>
            <person name="Wong E.S."/>
            <person name="Gemmell N.J."/>
            <person name="Buschiazzo E."/>
            <person name="Vargas Jentzsch I.M."/>
            <person name="Merkel A."/>
            <person name="Schmitz J."/>
            <person name="Zemann A."/>
            <person name="Churakov G."/>
            <person name="Kriegs J.O."/>
            <person name="Brosius J."/>
            <person name="Murchison E.P."/>
            <person name="Sachidanandam R."/>
            <person name="Smith C."/>
            <person name="Hannon G.J."/>
            <person name="Tsend-Ayush E."/>
            <person name="McMillan D."/>
            <person name="Attenborough R."/>
            <person name="Rens W."/>
            <person name="Ferguson-Smith M."/>
            <person name="Lefevre C.M."/>
            <person name="Sharp J.A."/>
            <person name="Nicholas K.R."/>
            <person name="Ray D.A."/>
            <person name="Kube M."/>
            <person name="Reinhardt R."/>
            <person name="Pringle T.H."/>
            <person name="Taylor J."/>
            <person name="Jones R.C."/>
            <person name="Nixon B."/>
            <person name="Dacheux J.L."/>
            <person name="Niwa H."/>
            <person name="Sekita Y."/>
            <person name="Huang X."/>
            <person name="Stark A."/>
            <person name="Kheradpour P."/>
            <person name="Kellis M."/>
            <person name="Flicek P."/>
            <person name="Chen Y."/>
            <person name="Webber C."/>
            <person name="Hardison R."/>
            <person name="Nelson J."/>
            <person name="Hallsworth-Pepin K."/>
            <person name="Delehaunty K."/>
            <person name="Markovic C."/>
            <person name="Minx P."/>
            <person name="Feng Y."/>
            <person name="Kremitzki C."/>
            <person name="Mitreva M."/>
            <person name="Glasscock J."/>
            <person name="Wylie T."/>
            <person name="Wohldmann P."/>
            <person name="Thiru P."/>
            <person name="Nhan M.N."/>
            <person name="Pohl C.S."/>
            <person name="Smith S.M."/>
            <person name="Hou S."/>
            <person name="Nefedov M."/>
            <person name="de Jong P.J."/>
            <person name="Renfree M.B."/>
            <person name="Mardis E.R."/>
            <person name="Wilson R.K."/>
        </authorList>
    </citation>
    <scope>NUCLEOTIDE SEQUENCE [LARGE SCALE GENOMIC DNA]</scope>
    <source>
        <strain evidence="3 4">Glennie</strain>
    </source>
</reference>
<dbReference type="PANTHER" id="PTHR46880">
    <property type="entry name" value="RAS-ASSOCIATING DOMAIN-CONTAINING PROTEIN"/>
    <property type="match status" value="1"/>
</dbReference>
<dbReference type="CTD" id="106991400"/>
<feature type="domain" description="C17orf113 probable zinc finger" evidence="2">
    <location>
        <begin position="31"/>
        <end position="93"/>
    </location>
</feature>
<sequence>MVPPGKKPAGEASNSNKKCKRYFNEHWKEEFAWLEFDYARKLMFCGECRQALVRNKHGKAENAFTVGTDNFQRHALLRHVTSGAHRQALAVNREQPACDAPGGRLDPPAAPAAPAAIKVEVNPAKVAVLTTVYWMAKEEIPDDRCLSLLEFQKFNLCQALLDSEQGDSYHPGSVREMQEAIVKVLHDEDRHRLRASPFVGLVVDETVDILEHRTLVLFTCTVSPCDGQTAVTYLGSFELQPGEVTAAMAADRLVEVLRAFRVPPSKVAWLSSDGSALTAARLTGVGPRLRAACPLLTELHCLPPRGALPPGPGDAIRRYETTVDAVYRLYAGAQGDGRCPPELRAVLERAEVEPDGEVPWTSVFPAVRAVDAAWPGLVLWLEGAAGASAVAPALGAELKQFCFVAFTKVLLDALDALRKLGRLFQRDGPDLGQVKPAVVATVAALQAQKAAGGPHFQGFLQEVSRRPAAGVTGGGGGSGGGGAGEGRFFYKGVELAGCSRAQLKSFERLRETYLEGTRGRLLDRFPASALDAVDSLAAVFSPERYPRALEELGGYGEGALRALLATYAPAVVSERALSDFPLFKRVVHSLGPLSLRELCSTLARARSEMHELFPDFAALAALALAAPAGTALALKVGRSRALQRRWRGRQQQQQQQRRREGPGPALKIAVDGPAAPDFDFGLAVEYFEGARGGGSGRGK</sequence>
<reference evidence="3" key="2">
    <citation type="submission" date="2025-08" db="UniProtKB">
        <authorList>
            <consortium name="Ensembl"/>
        </authorList>
    </citation>
    <scope>IDENTIFICATION</scope>
    <source>
        <strain evidence="3">Glennie</strain>
    </source>
</reference>
<evidence type="ECO:0000259" key="2">
    <source>
        <dbReference type="Pfam" id="PF25431"/>
    </source>
</evidence>
<dbReference type="RefSeq" id="XP_007657042.2">
    <property type="nucleotide sequence ID" value="XM_007658852.2"/>
</dbReference>
<dbReference type="PANTHER" id="PTHR46880:SF6">
    <property type="entry name" value="U1-TYPE DOMAIN-CONTAINING PROTEIN"/>
    <property type="match status" value="1"/>
</dbReference>
<dbReference type="KEGG" id="oaa:103166338"/>
<dbReference type="InParanoid" id="A0A6I8P4L2"/>
<feature type="region of interest" description="Disordered" evidence="1">
    <location>
        <begin position="644"/>
        <end position="672"/>
    </location>
</feature>
<dbReference type="Ensembl" id="ENSOANT00000068967.1">
    <property type="protein sequence ID" value="ENSOANP00000048762.1"/>
    <property type="gene ID" value="ENSOANG00000043379.1"/>
</dbReference>
<accession>A0A6I8P4L2</accession>
<dbReference type="OrthoDB" id="6159421at2759"/>
<dbReference type="Proteomes" id="UP000002279">
    <property type="component" value="Chromosome 11"/>
</dbReference>
<dbReference type="InterPro" id="IPR057456">
    <property type="entry name" value="Znf_C17orf113"/>
</dbReference>
<dbReference type="GeneID" id="103166338"/>
<protein>
    <recommendedName>
        <fullName evidence="2">C17orf113 probable zinc finger domain-containing protein</fullName>
    </recommendedName>
</protein>
<dbReference type="GeneTree" id="ENSGT00950000182812"/>